<keyword evidence="2" id="KW-1185">Reference proteome</keyword>
<protein>
    <submittedName>
        <fullName evidence="1">Uncharacterized protein</fullName>
    </submittedName>
</protein>
<dbReference type="KEGG" id="pgu:PGUG_03618"/>
<name>A5DK17_PICGU</name>
<dbReference type="InParanoid" id="A5DK17"/>
<sequence>MAAAVPEGIVYLVSELGQLLGSFGTGSGSLSALHLLGQGLLLGVVFGRLQLSLLLQLVNHSLVFPANSRRQLTNGGVLSTLLQSQHSQSLWNNNSLLLVVWWRNTFKDLESLQSSLTSSGLVRNHTSHSLVENSRRSSEVEWTLGLVVSGTLSQVVVVLQLVSEKFTTDVQGLGSDNDDFLAVQNSLGNDGSQATQQVALTVDNNNWFE</sequence>
<dbReference type="AlphaFoldDB" id="A5DK17"/>
<accession>A5DK17</accession>
<reference evidence="1 2" key="1">
    <citation type="journal article" date="2009" name="Nature">
        <title>Evolution of pathogenicity and sexual reproduction in eight Candida genomes.</title>
        <authorList>
            <person name="Butler G."/>
            <person name="Rasmussen M.D."/>
            <person name="Lin M.F."/>
            <person name="Santos M.A."/>
            <person name="Sakthikumar S."/>
            <person name="Munro C.A."/>
            <person name="Rheinbay E."/>
            <person name="Grabherr M."/>
            <person name="Forche A."/>
            <person name="Reedy J.L."/>
            <person name="Agrafioti I."/>
            <person name="Arnaud M.B."/>
            <person name="Bates S."/>
            <person name="Brown A.J."/>
            <person name="Brunke S."/>
            <person name="Costanzo M.C."/>
            <person name="Fitzpatrick D.A."/>
            <person name="de Groot P.W."/>
            <person name="Harris D."/>
            <person name="Hoyer L.L."/>
            <person name="Hube B."/>
            <person name="Klis F.M."/>
            <person name="Kodira C."/>
            <person name="Lennard N."/>
            <person name="Logue M.E."/>
            <person name="Martin R."/>
            <person name="Neiman A.M."/>
            <person name="Nikolaou E."/>
            <person name="Quail M.A."/>
            <person name="Quinn J."/>
            <person name="Santos M.C."/>
            <person name="Schmitzberger F.F."/>
            <person name="Sherlock G."/>
            <person name="Shah P."/>
            <person name="Silverstein K.A."/>
            <person name="Skrzypek M.S."/>
            <person name="Soll D."/>
            <person name="Staggs R."/>
            <person name="Stansfield I."/>
            <person name="Stumpf M.P."/>
            <person name="Sudbery P.E."/>
            <person name="Srikantha T."/>
            <person name="Zeng Q."/>
            <person name="Berman J."/>
            <person name="Berriman M."/>
            <person name="Heitman J."/>
            <person name="Gow N.A."/>
            <person name="Lorenz M.C."/>
            <person name="Birren B.W."/>
            <person name="Kellis M."/>
            <person name="Cuomo C.A."/>
        </authorList>
    </citation>
    <scope>NUCLEOTIDE SEQUENCE [LARGE SCALE GENOMIC DNA]</scope>
    <source>
        <strain evidence="2">ATCC 6260 / CBS 566 / DSM 6381 / JCM 1539 / NBRC 10279 / NRRL Y-324</strain>
    </source>
</reference>
<evidence type="ECO:0000313" key="1">
    <source>
        <dbReference type="EMBL" id="EDK39520.2"/>
    </source>
</evidence>
<dbReference type="EMBL" id="CH408158">
    <property type="protein sequence ID" value="EDK39520.2"/>
    <property type="molecule type" value="Genomic_DNA"/>
</dbReference>
<dbReference type="GeneID" id="5126258"/>
<evidence type="ECO:0000313" key="2">
    <source>
        <dbReference type="Proteomes" id="UP000001997"/>
    </source>
</evidence>
<dbReference type="VEuPathDB" id="FungiDB:PGUG_03618"/>
<gene>
    <name evidence="1" type="ORF">PGUG_03618</name>
</gene>
<dbReference type="RefSeq" id="XP_001484237.2">
    <property type="nucleotide sequence ID" value="XM_001484187.1"/>
</dbReference>
<proteinExistence type="predicted"/>
<dbReference type="Proteomes" id="UP000001997">
    <property type="component" value="Unassembled WGS sequence"/>
</dbReference>
<dbReference type="HOGENOM" id="CLU_1315821_0_0_1"/>
<organism evidence="1 2">
    <name type="scientific">Meyerozyma guilliermondii (strain ATCC 6260 / CBS 566 / DSM 6381 / JCM 1539 / NBRC 10279 / NRRL Y-324)</name>
    <name type="common">Yeast</name>
    <name type="synonym">Candida guilliermondii</name>
    <dbReference type="NCBI Taxonomy" id="294746"/>
    <lineage>
        <taxon>Eukaryota</taxon>
        <taxon>Fungi</taxon>
        <taxon>Dikarya</taxon>
        <taxon>Ascomycota</taxon>
        <taxon>Saccharomycotina</taxon>
        <taxon>Pichiomycetes</taxon>
        <taxon>Debaryomycetaceae</taxon>
        <taxon>Meyerozyma</taxon>
    </lineage>
</organism>